<dbReference type="Pfam" id="PF19652">
    <property type="entry name" value="DUF6155"/>
    <property type="match status" value="1"/>
</dbReference>
<gene>
    <name evidence="1" type="ORF">F2A26_14225</name>
</gene>
<dbReference type="InterPro" id="IPR046153">
    <property type="entry name" value="DUF6155"/>
</dbReference>
<accession>A0ABQ6RZX6</accession>
<dbReference type="EMBL" id="VVND01000040">
    <property type="protein sequence ID" value="KAA3157645.1"/>
    <property type="molecule type" value="Genomic_DNA"/>
</dbReference>
<organism evidence="1 2">
    <name type="scientific">Alistipes finegoldii</name>
    <dbReference type="NCBI Taxonomy" id="214856"/>
    <lineage>
        <taxon>Bacteria</taxon>
        <taxon>Pseudomonadati</taxon>
        <taxon>Bacteroidota</taxon>
        <taxon>Bacteroidia</taxon>
        <taxon>Bacteroidales</taxon>
        <taxon>Rikenellaceae</taxon>
        <taxon>Alistipes</taxon>
    </lineage>
</organism>
<name>A0ABQ6RZX6_9BACT</name>
<comment type="caution">
    <text evidence="1">The sequence shown here is derived from an EMBL/GenBank/DDBJ whole genome shotgun (WGS) entry which is preliminary data.</text>
</comment>
<evidence type="ECO:0000313" key="2">
    <source>
        <dbReference type="Proteomes" id="UP000324870"/>
    </source>
</evidence>
<keyword evidence="2" id="KW-1185">Reference proteome</keyword>
<sequence length="193" mass="23234">MSKSKLKSILMSMDKSEIIKMVLELYSARKEAKEYLDFYAEPNEGQKLEEYKHIIREEFYPSRNREPKTRFSVCRKALSDFKKLKPSEDSVAELMVFYMENACQFTYDYGDMWEQFYDSVESNFDKTLRHIVLYDLWDKYDSRIKQCLRWASPCGWGFPDALNDMYEEMKAHNEELRKKYRNFKMPIIGDTNS</sequence>
<protein>
    <submittedName>
        <fullName evidence="1">Uncharacterized protein</fullName>
    </submittedName>
</protein>
<reference evidence="1 2" key="1">
    <citation type="journal article" date="2019" name="Nat. Med.">
        <title>A library of human gut bacterial isolates paired with longitudinal multiomics data enables mechanistic microbiome research.</title>
        <authorList>
            <person name="Poyet M."/>
            <person name="Groussin M."/>
            <person name="Gibbons S.M."/>
            <person name="Avila-Pacheco J."/>
            <person name="Jiang X."/>
            <person name="Kearney S.M."/>
            <person name="Perrotta A.R."/>
            <person name="Berdy B."/>
            <person name="Zhao S."/>
            <person name="Lieberman T.D."/>
            <person name="Swanson P.K."/>
            <person name="Smith M."/>
            <person name="Roesemann S."/>
            <person name="Alexander J.E."/>
            <person name="Rich S.A."/>
            <person name="Livny J."/>
            <person name="Vlamakis H."/>
            <person name="Clish C."/>
            <person name="Bullock K."/>
            <person name="Deik A."/>
            <person name="Scott J."/>
            <person name="Pierce K.A."/>
            <person name="Xavier R.J."/>
            <person name="Alm E.J."/>
        </authorList>
    </citation>
    <scope>NUCLEOTIDE SEQUENCE [LARGE SCALE GENOMIC DNA]</scope>
    <source>
        <strain evidence="1 2">BIOML-A1</strain>
    </source>
</reference>
<proteinExistence type="predicted"/>
<dbReference type="Proteomes" id="UP000324870">
    <property type="component" value="Unassembled WGS sequence"/>
</dbReference>
<evidence type="ECO:0000313" key="1">
    <source>
        <dbReference type="EMBL" id="KAA3157645.1"/>
    </source>
</evidence>
<dbReference type="RefSeq" id="WP_130064024.1">
    <property type="nucleotide sequence ID" value="NZ_RCXA01000055.1"/>
</dbReference>